<keyword evidence="1" id="KW-0808">Transferase</keyword>
<evidence type="ECO:0000313" key="2">
    <source>
        <dbReference type="Proteomes" id="UP001164539"/>
    </source>
</evidence>
<dbReference type="Proteomes" id="UP001164539">
    <property type="component" value="Chromosome 10"/>
</dbReference>
<keyword evidence="2" id="KW-1185">Reference proteome</keyword>
<organism evidence="1 2">
    <name type="scientific">Melia azedarach</name>
    <name type="common">Chinaberry tree</name>
    <dbReference type="NCBI Taxonomy" id="155640"/>
    <lineage>
        <taxon>Eukaryota</taxon>
        <taxon>Viridiplantae</taxon>
        <taxon>Streptophyta</taxon>
        <taxon>Embryophyta</taxon>
        <taxon>Tracheophyta</taxon>
        <taxon>Spermatophyta</taxon>
        <taxon>Magnoliopsida</taxon>
        <taxon>eudicotyledons</taxon>
        <taxon>Gunneridae</taxon>
        <taxon>Pentapetalae</taxon>
        <taxon>rosids</taxon>
        <taxon>malvids</taxon>
        <taxon>Sapindales</taxon>
        <taxon>Meliaceae</taxon>
        <taxon>Melia</taxon>
    </lineage>
</organism>
<protein>
    <submittedName>
        <fullName evidence="1">Kinase</fullName>
    </submittedName>
</protein>
<reference evidence="1 2" key="1">
    <citation type="journal article" date="2023" name="Science">
        <title>Complex scaffold remodeling in plant triterpene biosynthesis.</title>
        <authorList>
            <person name="De La Pena R."/>
            <person name="Hodgson H."/>
            <person name="Liu J.C."/>
            <person name="Stephenson M.J."/>
            <person name="Martin A.C."/>
            <person name="Owen C."/>
            <person name="Harkess A."/>
            <person name="Leebens-Mack J."/>
            <person name="Jimenez L.E."/>
            <person name="Osbourn A."/>
            <person name="Sattely E.S."/>
        </authorList>
    </citation>
    <scope>NUCLEOTIDE SEQUENCE [LARGE SCALE GENOMIC DNA]</scope>
    <source>
        <strain evidence="2">cv. JPN11</strain>
        <tissue evidence="1">Leaf</tissue>
    </source>
</reference>
<keyword evidence="1" id="KW-0418">Kinase</keyword>
<evidence type="ECO:0000313" key="1">
    <source>
        <dbReference type="EMBL" id="KAJ4707689.1"/>
    </source>
</evidence>
<dbReference type="EMBL" id="CM051403">
    <property type="protein sequence ID" value="KAJ4707689.1"/>
    <property type="molecule type" value="Genomic_DNA"/>
</dbReference>
<gene>
    <name evidence="1" type="ORF">OWV82_017767</name>
</gene>
<accession>A0ACC1XAF2</accession>
<sequence>MSSDSDRSSTIVAATVSTLVGVLVLYVIISVILYLRKVKRLAMENQNPVEVIWRTGQTVERFLQEVERDKPVRFTSEQLNSFTGNYKSGLGSGGFGQVYGGQFPNGVQIAVKVLNRNLGRIAEQQFMAEVGTIGRTYHINLVRLYGFCHDQHMTALVYEFMENGSLDKCLFNKMQSIEWEKLHEIAIGTAKGLAYLHEECQQRIIHYDIKPENVLLDVNFSPRVADFGLAKLCDRNRTHVTISRYKGTPCYSAPEFLSGNYPITHKCDVYSFGMVLFEIVGRRRNAIVGASETLDWFPKHVWEEYEKGELAAMISACGIEEKKREKAERTCMVALWCVQDSPQGRPPMSAVVKMLEGAVEVLPPPKPFRYLDLIQMTALRSADSSDGSGFSSESRWYKETTPIMAKHDIQMATC</sequence>
<name>A0ACC1XAF2_MELAZ</name>
<proteinExistence type="predicted"/>
<comment type="caution">
    <text evidence="1">The sequence shown here is derived from an EMBL/GenBank/DDBJ whole genome shotgun (WGS) entry which is preliminary data.</text>
</comment>